<keyword evidence="3" id="KW-1185">Reference proteome</keyword>
<dbReference type="AlphaFoldDB" id="A0A164PDS6"/>
<keyword evidence="1" id="KW-0472">Membrane</keyword>
<dbReference type="EMBL" id="LRGB01002625">
    <property type="protein sequence ID" value="KZS06739.1"/>
    <property type="molecule type" value="Genomic_DNA"/>
</dbReference>
<name>A0A164PDS6_9CRUS</name>
<sequence length="84" mass="9622">MALSAIPGTCHSPLFRFFLILFLRFVYVIRCVCIRGNNTLKSARLENSNGTKSKEMMVVKLIPRNRPKSNIGIDFRDCSRQAMK</sequence>
<dbReference type="Proteomes" id="UP000076858">
    <property type="component" value="Unassembled WGS sequence"/>
</dbReference>
<evidence type="ECO:0000256" key="1">
    <source>
        <dbReference type="SAM" id="Phobius"/>
    </source>
</evidence>
<evidence type="ECO:0000313" key="2">
    <source>
        <dbReference type="EMBL" id="KZS06739.1"/>
    </source>
</evidence>
<proteinExistence type="predicted"/>
<keyword evidence="1" id="KW-0812">Transmembrane</keyword>
<keyword evidence="1" id="KW-1133">Transmembrane helix</keyword>
<comment type="caution">
    <text evidence="2">The sequence shown here is derived from an EMBL/GenBank/DDBJ whole genome shotgun (WGS) entry which is preliminary data.</text>
</comment>
<accession>A0A164PDS6</accession>
<feature type="transmembrane region" description="Helical" evidence="1">
    <location>
        <begin position="14"/>
        <end position="34"/>
    </location>
</feature>
<evidence type="ECO:0000313" key="3">
    <source>
        <dbReference type="Proteomes" id="UP000076858"/>
    </source>
</evidence>
<gene>
    <name evidence="2" type="ORF">APZ42_029706</name>
</gene>
<organism evidence="2 3">
    <name type="scientific">Daphnia magna</name>
    <dbReference type="NCBI Taxonomy" id="35525"/>
    <lineage>
        <taxon>Eukaryota</taxon>
        <taxon>Metazoa</taxon>
        <taxon>Ecdysozoa</taxon>
        <taxon>Arthropoda</taxon>
        <taxon>Crustacea</taxon>
        <taxon>Branchiopoda</taxon>
        <taxon>Diplostraca</taxon>
        <taxon>Cladocera</taxon>
        <taxon>Anomopoda</taxon>
        <taxon>Daphniidae</taxon>
        <taxon>Daphnia</taxon>
    </lineage>
</organism>
<protein>
    <submittedName>
        <fullName evidence="2">Uncharacterized protein</fullName>
    </submittedName>
</protein>
<reference evidence="2 3" key="1">
    <citation type="submission" date="2016-03" db="EMBL/GenBank/DDBJ databases">
        <title>EvidentialGene: Evidence-directed Construction of Genes on Genomes.</title>
        <authorList>
            <person name="Gilbert D.G."/>
            <person name="Choi J.-H."/>
            <person name="Mockaitis K."/>
            <person name="Colbourne J."/>
            <person name="Pfrender M."/>
        </authorList>
    </citation>
    <scope>NUCLEOTIDE SEQUENCE [LARGE SCALE GENOMIC DNA]</scope>
    <source>
        <strain evidence="2 3">Xinb3</strain>
        <tissue evidence="2">Complete organism</tissue>
    </source>
</reference>